<dbReference type="AlphaFoldDB" id="A0A0E0QFZ9"/>
<reference evidence="2" key="1">
    <citation type="submission" date="2013-06" db="EMBL/GenBank/DDBJ databases">
        <authorList>
            <person name="Zhao Q."/>
        </authorList>
    </citation>
    <scope>NUCLEOTIDE SEQUENCE</scope>
    <source>
        <strain evidence="2">cv. W1943</strain>
    </source>
</reference>
<protein>
    <submittedName>
        <fullName evidence="1">Uncharacterized protein</fullName>
    </submittedName>
</protein>
<organism evidence="1 2">
    <name type="scientific">Oryza rufipogon</name>
    <name type="common">Brownbeard rice</name>
    <name type="synonym">Asian wild rice</name>
    <dbReference type="NCBI Taxonomy" id="4529"/>
    <lineage>
        <taxon>Eukaryota</taxon>
        <taxon>Viridiplantae</taxon>
        <taxon>Streptophyta</taxon>
        <taxon>Embryophyta</taxon>
        <taxon>Tracheophyta</taxon>
        <taxon>Spermatophyta</taxon>
        <taxon>Magnoliopsida</taxon>
        <taxon>Liliopsida</taxon>
        <taxon>Poales</taxon>
        <taxon>Poaceae</taxon>
        <taxon>BOP clade</taxon>
        <taxon>Oryzoideae</taxon>
        <taxon>Oryzeae</taxon>
        <taxon>Oryzinae</taxon>
        <taxon>Oryza</taxon>
    </lineage>
</organism>
<proteinExistence type="predicted"/>
<keyword evidence="2" id="KW-1185">Reference proteome</keyword>
<name>A0A0E0QFZ9_ORYRU</name>
<evidence type="ECO:0000313" key="1">
    <source>
        <dbReference type="EnsemblPlants" id="ORUFI08G07920.1"/>
    </source>
</evidence>
<reference evidence="1" key="2">
    <citation type="submission" date="2015-06" db="UniProtKB">
        <authorList>
            <consortium name="EnsemblPlants"/>
        </authorList>
    </citation>
    <scope>IDENTIFICATION</scope>
</reference>
<dbReference type="Proteomes" id="UP000008022">
    <property type="component" value="Unassembled WGS sequence"/>
</dbReference>
<dbReference type="EnsemblPlants" id="ORUFI08G07920.1">
    <property type="protein sequence ID" value="ORUFI08G07920.1"/>
    <property type="gene ID" value="ORUFI08G07920"/>
</dbReference>
<dbReference type="HOGENOM" id="CLU_2577828_0_0_1"/>
<evidence type="ECO:0000313" key="2">
    <source>
        <dbReference type="Proteomes" id="UP000008022"/>
    </source>
</evidence>
<sequence>MVLLAQQVVRFCRRCAVDLGLPSSNLQGHFYLPAKDTVQMCSSIPLLPQVDMYHVFLYGLEKACFSHELTWHALQGLFVLALEFQ</sequence>
<accession>A0A0E0QFZ9</accession>
<dbReference type="Gramene" id="ORUFI08G07920.1">
    <property type="protein sequence ID" value="ORUFI08G07920.1"/>
    <property type="gene ID" value="ORUFI08G07920"/>
</dbReference>